<dbReference type="EMBL" id="CP054257">
    <property type="protein sequence ID" value="QTQ10787.1"/>
    <property type="molecule type" value="Genomic_DNA"/>
</dbReference>
<evidence type="ECO:0000259" key="7">
    <source>
        <dbReference type="SMART" id="SM00900"/>
    </source>
</evidence>
<dbReference type="InterPro" id="IPR003953">
    <property type="entry name" value="FAD-dep_OxRdtase_2_FAD-bd"/>
</dbReference>
<dbReference type="PRINTS" id="PR00945">
    <property type="entry name" value="HGRDTASE"/>
</dbReference>
<evidence type="ECO:0000256" key="2">
    <source>
        <dbReference type="ARBA" id="ARBA00001974"/>
    </source>
</evidence>
<evidence type="ECO:0000256" key="6">
    <source>
        <dbReference type="SAM" id="SignalP"/>
    </source>
</evidence>
<dbReference type="Proteomes" id="UP000671995">
    <property type="component" value="Chromosome"/>
</dbReference>
<dbReference type="GO" id="GO:0016020">
    <property type="term" value="C:membrane"/>
    <property type="evidence" value="ECO:0007669"/>
    <property type="project" value="InterPro"/>
</dbReference>
<accession>A0A975EXR2</accession>
<dbReference type="InterPro" id="IPR036188">
    <property type="entry name" value="FAD/NAD-bd_sf"/>
</dbReference>
<dbReference type="InterPro" id="IPR050315">
    <property type="entry name" value="FAD-oxidoreductase_2"/>
</dbReference>
<gene>
    <name evidence="8" type="ORF">HRI96_00380</name>
</gene>
<keyword evidence="6" id="KW-0732">Signal</keyword>
<feature type="chain" id="PRO_5036834035" evidence="6">
    <location>
        <begin position="20"/>
        <end position="602"/>
    </location>
</feature>
<dbReference type="SUPFAM" id="SSF51905">
    <property type="entry name" value="FAD/NAD(P)-binding domain"/>
    <property type="match status" value="1"/>
</dbReference>
<reference evidence="8" key="2">
    <citation type="journal article" date="2021" name="Microbiol. Resour. Announc.">
        <title>Complete Genome Sequences of Three Human Oral Treponema parvum Isolates.</title>
        <authorList>
            <person name="Zeng H."/>
            <person name="Watt R.M."/>
        </authorList>
    </citation>
    <scope>NUCLEOTIDE SEQUENCE</scope>
    <source>
        <strain evidence="8">ATCC 700773</strain>
    </source>
</reference>
<keyword evidence="4" id="KW-0274">FAD</keyword>
<dbReference type="GO" id="GO:0010181">
    <property type="term" value="F:FMN binding"/>
    <property type="evidence" value="ECO:0007669"/>
    <property type="project" value="InterPro"/>
</dbReference>
<dbReference type="InterPro" id="IPR027477">
    <property type="entry name" value="Succ_DH/fumarate_Rdtase_cat_sf"/>
</dbReference>
<comment type="cofactor">
    <cofactor evidence="2">
        <name>FAD</name>
        <dbReference type="ChEBI" id="CHEBI:57692"/>
    </cofactor>
</comment>
<dbReference type="GO" id="GO:0008202">
    <property type="term" value="P:steroid metabolic process"/>
    <property type="evidence" value="ECO:0007669"/>
    <property type="project" value="UniProtKB-ARBA"/>
</dbReference>
<dbReference type="AlphaFoldDB" id="A0A975EXR2"/>
<evidence type="ECO:0000256" key="4">
    <source>
        <dbReference type="ARBA" id="ARBA00022827"/>
    </source>
</evidence>
<feature type="signal peptide" evidence="6">
    <location>
        <begin position="1"/>
        <end position="19"/>
    </location>
</feature>
<dbReference type="PANTHER" id="PTHR43400">
    <property type="entry name" value="FUMARATE REDUCTASE"/>
    <property type="match status" value="1"/>
</dbReference>
<evidence type="ECO:0000256" key="5">
    <source>
        <dbReference type="ARBA" id="ARBA00023002"/>
    </source>
</evidence>
<reference evidence="8" key="1">
    <citation type="submission" date="2020-05" db="EMBL/GenBank/DDBJ databases">
        <authorList>
            <person name="Zeng H."/>
            <person name="Chan Y.K."/>
            <person name="Watt R.M."/>
        </authorList>
    </citation>
    <scope>NUCLEOTIDE SEQUENCE</scope>
    <source>
        <strain evidence="8">ATCC 700773</strain>
    </source>
</reference>
<evidence type="ECO:0000313" key="9">
    <source>
        <dbReference type="Proteomes" id="UP000671995"/>
    </source>
</evidence>
<dbReference type="Pfam" id="PF04205">
    <property type="entry name" value="FMN_bind"/>
    <property type="match status" value="1"/>
</dbReference>
<sequence length="602" mass="62336">MKRSRIIACVSGIVFLAAALSSCGGKKGMAKDGTYTGTASAHNGPLTVEVGFAKGAITSVAVTQHTETAGVSENAIAKVSEAIVKNNSTNVDTVSGATITSYAIKTAVQNAIEQAGGQPSNYAQEVAKTNEGDKTLECDVVVIGAGGGGITAAVRAQEKGAKVILIEKNGQVGGDTALNAGTLIATGSKFQREQLKETKDSPELAYSDIMRIGKNVNDPVLVSMISKTIGKTVDWLIDDMKVPYNVAATQYPDHSANRQIGVVGRSPAFFVAMQKNFENLGGTLLLETKGESLIFENGEVKGVTASDKSGAKITIKAASTVIASGGYGANAKLLPNTLTGYMFYGRSTDTGDGFTMAKAIGIDTINLDCVKVYAQGVETTPGRALAATASSTAASNGHGTIYVNTKGVRVVNETGTLAAQTEATVAQSDKILYLLMDEGAYRAYVAKSLEDKLVASESDIDKWYNISNDGKPVIAKSANLVELAKTMGIDASALQTTVAKYNDNCAKGVDPEFGKKNPVALASDGTYYIVEQRPRFSTTLGGLKADASMQLLSGGKPVKNLYGAGSVVGGANGRDSMTAMMNSWAIGSGRIAGESAAKNAGK</sequence>
<proteinExistence type="predicted"/>
<keyword evidence="3" id="KW-0285">Flavoprotein</keyword>
<keyword evidence="5" id="KW-0560">Oxidoreductase</keyword>
<dbReference type="Pfam" id="PF00890">
    <property type="entry name" value="FAD_binding_2"/>
    <property type="match status" value="1"/>
</dbReference>
<dbReference type="GO" id="GO:0016491">
    <property type="term" value="F:oxidoreductase activity"/>
    <property type="evidence" value="ECO:0007669"/>
    <property type="project" value="UniProtKB-KW"/>
</dbReference>
<evidence type="ECO:0000313" key="8">
    <source>
        <dbReference type="EMBL" id="QTQ10787.1"/>
    </source>
</evidence>
<protein>
    <submittedName>
        <fullName evidence="8">FAD-binding protein</fullName>
    </submittedName>
</protein>
<dbReference type="PANTHER" id="PTHR43400:SF10">
    <property type="entry name" value="3-OXOSTEROID 1-DEHYDROGENASE"/>
    <property type="match status" value="1"/>
</dbReference>
<dbReference type="SMART" id="SM00900">
    <property type="entry name" value="FMN_bind"/>
    <property type="match status" value="1"/>
</dbReference>
<dbReference type="Gene3D" id="3.90.1010.20">
    <property type="match status" value="1"/>
</dbReference>
<dbReference type="Gene3D" id="3.90.700.10">
    <property type="entry name" value="Succinate dehydrogenase/fumarate reductase flavoprotein, catalytic domain"/>
    <property type="match status" value="1"/>
</dbReference>
<evidence type="ECO:0000256" key="3">
    <source>
        <dbReference type="ARBA" id="ARBA00022630"/>
    </source>
</evidence>
<dbReference type="RefSeq" id="WP_210117585.1">
    <property type="nucleotide sequence ID" value="NZ_CP054257.1"/>
</dbReference>
<organism evidence="8 9">
    <name type="scientific">Treponema parvum</name>
    <dbReference type="NCBI Taxonomy" id="138851"/>
    <lineage>
        <taxon>Bacteria</taxon>
        <taxon>Pseudomonadati</taxon>
        <taxon>Spirochaetota</taxon>
        <taxon>Spirochaetia</taxon>
        <taxon>Spirochaetales</taxon>
        <taxon>Treponemataceae</taxon>
        <taxon>Treponema</taxon>
    </lineage>
</organism>
<feature type="domain" description="FMN-binding" evidence="7">
    <location>
        <begin position="41"/>
        <end position="115"/>
    </location>
</feature>
<dbReference type="SUPFAM" id="SSF56425">
    <property type="entry name" value="Succinate dehydrogenase/fumarate reductase flavoprotein, catalytic domain"/>
    <property type="match status" value="1"/>
</dbReference>
<evidence type="ECO:0000256" key="1">
    <source>
        <dbReference type="ARBA" id="ARBA00001917"/>
    </source>
</evidence>
<dbReference type="Gene3D" id="3.50.50.60">
    <property type="entry name" value="FAD/NAD(P)-binding domain"/>
    <property type="match status" value="1"/>
</dbReference>
<dbReference type="PROSITE" id="PS51257">
    <property type="entry name" value="PROKAR_LIPOPROTEIN"/>
    <property type="match status" value="1"/>
</dbReference>
<dbReference type="InterPro" id="IPR007329">
    <property type="entry name" value="FMN-bd"/>
</dbReference>
<comment type="cofactor">
    <cofactor evidence="1">
        <name>FMN</name>
        <dbReference type="ChEBI" id="CHEBI:58210"/>
    </cofactor>
</comment>
<name>A0A975EXR2_9SPIR</name>